<dbReference type="PANTHER" id="PTHR13527">
    <property type="entry name" value="SAYSVFN DOMAIN-CONTAINING PROTEIN 1"/>
    <property type="match status" value="1"/>
</dbReference>
<dbReference type="Proteomes" id="UP001154282">
    <property type="component" value="Unassembled WGS sequence"/>
</dbReference>
<evidence type="ECO:0000313" key="6">
    <source>
        <dbReference type="Proteomes" id="UP001154282"/>
    </source>
</evidence>
<organism evidence="5 6">
    <name type="scientific">Linum tenue</name>
    <dbReference type="NCBI Taxonomy" id="586396"/>
    <lineage>
        <taxon>Eukaryota</taxon>
        <taxon>Viridiplantae</taxon>
        <taxon>Streptophyta</taxon>
        <taxon>Embryophyta</taxon>
        <taxon>Tracheophyta</taxon>
        <taxon>Spermatophyta</taxon>
        <taxon>Magnoliopsida</taxon>
        <taxon>eudicotyledons</taxon>
        <taxon>Gunneridae</taxon>
        <taxon>Pentapetalae</taxon>
        <taxon>rosids</taxon>
        <taxon>fabids</taxon>
        <taxon>Malpighiales</taxon>
        <taxon>Linaceae</taxon>
        <taxon>Linum</taxon>
    </lineage>
</organism>
<dbReference type="AlphaFoldDB" id="A0AAV0KAA7"/>
<keyword evidence="2" id="KW-0472">Membrane</keyword>
<name>A0AAV0KAA7_9ROSI</name>
<feature type="region of interest" description="Disordered" evidence="1">
    <location>
        <begin position="50"/>
        <end position="79"/>
    </location>
</feature>
<dbReference type="EMBL" id="CAMGYJ010000005">
    <property type="protein sequence ID" value="CAI0418653.1"/>
    <property type="molecule type" value="Genomic_DNA"/>
</dbReference>
<dbReference type="PANTHER" id="PTHR13527:SF0">
    <property type="entry name" value="SAYSVFN DOMAIN-CONTAINING PROTEIN 1"/>
    <property type="match status" value="1"/>
</dbReference>
<reference evidence="5" key="1">
    <citation type="submission" date="2022-08" db="EMBL/GenBank/DDBJ databases">
        <authorList>
            <person name="Gutierrez-Valencia J."/>
        </authorList>
    </citation>
    <scope>NUCLEOTIDE SEQUENCE</scope>
</reference>
<feature type="domain" description="Ubiquitin-like" evidence="4">
    <location>
        <begin position="125"/>
        <end position="177"/>
    </location>
</feature>
<keyword evidence="2" id="KW-1133">Transmembrane helix</keyword>
<keyword evidence="6" id="KW-1185">Reference proteome</keyword>
<feature type="chain" id="PRO_5043852371" description="Ubiquitin-like domain-containing protein" evidence="3">
    <location>
        <begin position="31"/>
        <end position="366"/>
    </location>
</feature>
<dbReference type="InterPro" id="IPR039159">
    <property type="entry name" value="SAYSD1"/>
</dbReference>
<comment type="caution">
    <text evidence="5">The sequence shown here is derived from an EMBL/GenBank/DDBJ whole genome shotgun (WGS) entry which is preliminary data.</text>
</comment>
<keyword evidence="3" id="KW-0732">Signal</keyword>
<proteinExistence type="predicted"/>
<dbReference type="Pfam" id="PF10260">
    <property type="entry name" value="SAYSvFN"/>
    <property type="match status" value="1"/>
</dbReference>
<evidence type="ECO:0000259" key="4">
    <source>
        <dbReference type="PROSITE" id="PS50053"/>
    </source>
</evidence>
<dbReference type="InterPro" id="IPR029071">
    <property type="entry name" value="Ubiquitin-like_domsf"/>
</dbReference>
<evidence type="ECO:0000256" key="1">
    <source>
        <dbReference type="SAM" id="MobiDB-lite"/>
    </source>
</evidence>
<accession>A0AAV0KAA7</accession>
<dbReference type="SUPFAM" id="SSF54236">
    <property type="entry name" value="Ubiquitin-like"/>
    <property type="match status" value="1"/>
</dbReference>
<keyword evidence="2" id="KW-0812">Transmembrane</keyword>
<dbReference type="InterPro" id="IPR000626">
    <property type="entry name" value="Ubiquitin-like_dom"/>
</dbReference>
<evidence type="ECO:0000313" key="5">
    <source>
        <dbReference type="EMBL" id="CAI0418653.1"/>
    </source>
</evidence>
<evidence type="ECO:0000256" key="3">
    <source>
        <dbReference type="SAM" id="SignalP"/>
    </source>
</evidence>
<sequence length="366" mass="41484">MNGEQQKPHLLVSYLLVATWHLFFLPSAQQSFGPSARVSITRPTFQKLVRAKAHKSTRENRHGGRKNQNRRERNWGNRRPKSLLAGHRSAMVEIVEVDDVGYRSSRTAEFDNGSEKKKTKEANMVEITLKTIGPSPSSRLHIPSPVTVRDLRKLIAESKNLPAENLRLVLHGKMVEDGGDDDMLITLKNNDALIVAVKPKPPAKHLQDGCDDDDDLFFGKQKFQLPQSTSPWKRKLYFFLRHKLKIPGKAPVVEFLHLNLPISDLSLFKMFFALLWADMLLAGLFSLSAKVWAAIILWFIFAPVANRWHLGPLYILGTGFAIIFLNLGRRQAGDVSAYSIFNEDFRELPGTLNADRLDRDIRAGQM</sequence>
<dbReference type="InterPro" id="IPR019387">
    <property type="entry name" value="SAYSvFN_dom"/>
</dbReference>
<dbReference type="PROSITE" id="PS50053">
    <property type="entry name" value="UBIQUITIN_2"/>
    <property type="match status" value="1"/>
</dbReference>
<evidence type="ECO:0000256" key="2">
    <source>
        <dbReference type="SAM" id="Phobius"/>
    </source>
</evidence>
<feature type="transmembrane region" description="Helical" evidence="2">
    <location>
        <begin position="284"/>
        <end position="305"/>
    </location>
</feature>
<feature type="transmembrane region" description="Helical" evidence="2">
    <location>
        <begin position="311"/>
        <end position="328"/>
    </location>
</feature>
<feature type="signal peptide" evidence="3">
    <location>
        <begin position="1"/>
        <end position="30"/>
    </location>
</feature>
<gene>
    <name evidence="5" type="ORF">LITE_LOCUS17715</name>
</gene>
<protein>
    <recommendedName>
        <fullName evidence="4">Ubiquitin-like domain-containing protein</fullName>
    </recommendedName>
</protein>
<dbReference type="Gene3D" id="3.10.20.90">
    <property type="entry name" value="Phosphatidylinositol 3-kinase Catalytic Subunit, Chain A, domain 1"/>
    <property type="match status" value="1"/>
</dbReference>